<dbReference type="AlphaFoldDB" id="A0A7W8NH07"/>
<organism evidence="2 3">
    <name type="scientific">Deinococcus humi</name>
    <dbReference type="NCBI Taxonomy" id="662880"/>
    <lineage>
        <taxon>Bacteria</taxon>
        <taxon>Thermotogati</taxon>
        <taxon>Deinococcota</taxon>
        <taxon>Deinococci</taxon>
        <taxon>Deinococcales</taxon>
        <taxon>Deinococcaceae</taxon>
        <taxon>Deinococcus</taxon>
    </lineage>
</organism>
<dbReference type="EMBL" id="JACHFL010000010">
    <property type="protein sequence ID" value="MBB5364333.1"/>
    <property type="molecule type" value="Genomic_DNA"/>
</dbReference>
<proteinExistence type="predicted"/>
<reference evidence="2 3" key="1">
    <citation type="submission" date="2020-08" db="EMBL/GenBank/DDBJ databases">
        <title>Genomic Encyclopedia of Type Strains, Phase IV (KMG-IV): sequencing the most valuable type-strain genomes for metagenomic binning, comparative biology and taxonomic classification.</title>
        <authorList>
            <person name="Goeker M."/>
        </authorList>
    </citation>
    <scope>NUCLEOTIDE SEQUENCE [LARGE SCALE GENOMIC DNA]</scope>
    <source>
        <strain evidence="2 3">DSM 27939</strain>
    </source>
</reference>
<keyword evidence="3" id="KW-1185">Reference proteome</keyword>
<dbReference type="RefSeq" id="WP_184134638.1">
    <property type="nucleotide sequence ID" value="NZ_JACHFL010000010.1"/>
</dbReference>
<evidence type="ECO:0000256" key="1">
    <source>
        <dbReference type="SAM" id="SignalP"/>
    </source>
</evidence>
<sequence>MMRSTSAVALLALCSSALTAPVLGQRIDLSRRAVTALKATGLCQELSCKDAVIARIDPRTTYLGVLDGGAFTYLVDGKVAMMGWMGRPHGESPLTPSPAQFNRLASRGAGQAIPRSWLKVTWDN</sequence>
<gene>
    <name evidence="2" type="ORF">HNQ08_003445</name>
</gene>
<evidence type="ECO:0000313" key="3">
    <source>
        <dbReference type="Proteomes" id="UP000552709"/>
    </source>
</evidence>
<dbReference type="Proteomes" id="UP000552709">
    <property type="component" value="Unassembled WGS sequence"/>
</dbReference>
<evidence type="ECO:0000313" key="2">
    <source>
        <dbReference type="EMBL" id="MBB5364333.1"/>
    </source>
</evidence>
<feature type="chain" id="PRO_5030785969" evidence="1">
    <location>
        <begin position="21"/>
        <end position="124"/>
    </location>
</feature>
<comment type="caution">
    <text evidence="2">The sequence shown here is derived from an EMBL/GenBank/DDBJ whole genome shotgun (WGS) entry which is preliminary data.</text>
</comment>
<keyword evidence="1" id="KW-0732">Signal</keyword>
<accession>A0A7W8NH07</accession>
<protein>
    <submittedName>
        <fullName evidence="2">Uncharacterized protein</fullName>
    </submittedName>
</protein>
<name>A0A7W8NH07_9DEIO</name>
<feature type="signal peptide" evidence="1">
    <location>
        <begin position="1"/>
        <end position="20"/>
    </location>
</feature>